<comment type="caution">
    <text evidence="2">The sequence shown here is derived from an EMBL/GenBank/DDBJ whole genome shotgun (WGS) entry which is preliminary data.</text>
</comment>
<name>A0A1S2N7C0_9BURK</name>
<protein>
    <submittedName>
        <fullName evidence="2">Uncharacterized protein</fullName>
    </submittedName>
</protein>
<organism evidence="2 3">
    <name type="scientific">Massilia timonae</name>
    <dbReference type="NCBI Taxonomy" id="47229"/>
    <lineage>
        <taxon>Bacteria</taxon>
        <taxon>Pseudomonadati</taxon>
        <taxon>Pseudomonadota</taxon>
        <taxon>Betaproteobacteria</taxon>
        <taxon>Burkholderiales</taxon>
        <taxon>Oxalobacteraceae</taxon>
        <taxon>Telluria group</taxon>
        <taxon>Massilia</taxon>
    </lineage>
</organism>
<sequence>MLPNQSQQMQRAHSLDLALRTPGVCNGSDVLKLAAAYQAYIIGGTPESAGAGEVSAKPVEATDKA</sequence>
<dbReference type="Proteomes" id="UP000180246">
    <property type="component" value="Unassembled WGS sequence"/>
</dbReference>
<gene>
    <name evidence="2" type="ORF">LO55_5061</name>
</gene>
<evidence type="ECO:0000256" key="1">
    <source>
        <dbReference type="SAM" id="MobiDB-lite"/>
    </source>
</evidence>
<reference evidence="2 3" key="1">
    <citation type="submission" date="2014-10" db="EMBL/GenBank/DDBJ databases">
        <authorList>
            <person name="Seo M.-J."/>
            <person name="Seok Y.J."/>
            <person name="Cha I.-T."/>
        </authorList>
    </citation>
    <scope>NUCLEOTIDE SEQUENCE [LARGE SCALE GENOMIC DNA]</scope>
    <source>
        <strain evidence="2 3">NEU</strain>
    </source>
</reference>
<evidence type="ECO:0000313" key="2">
    <source>
        <dbReference type="EMBL" id="OIJ40773.1"/>
    </source>
</evidence>
<evidence type="ECO:0000313" key="3">
    <source>
        <dbReference type="Proteomes" id="UP000180246"/>
    </source>
</evidence>
<dbReference type="AlphaFoldDB" id="A0A1S2N7C0"/>
<dbReference type="EMBL" id="JRYB01000001">
    <property type="protein sequence ID" value="OIJ40773.1"/>
    <property type="molecule type" value="Genomic_DNA"/>
</dbReference>
<proteinExistence type="predicted"/>
<accession>A0A1S2N7C0</accession>
<feature type="region of interest" description="Disordered" evidence="1">
    <location>
        <begin position="46"/>
        <end position="65"/>
    </location>
</feature>
<dbReference type="RefSeq" id="WP_071363541.1">
    <property type="nucleotide sequence ID" value="NZ_JRYB01000001.1"/>
</dbReference>